<dbReference type="EMBL" id="JAGFBR010000007">
    <property type="protein sequence ID" value="KAH0464332.1"/>
    <property type="molecule type" value="Genomic_DNA"/>
</dbReference>
<protein>
    <submittedName>
        <fullName evidence="1">Uncharacterized protein</fullName>
    </submittedName>
</protein>
<accession>A0AAV7H7E7</accession>
<dbReference type="AlphaFoldDB" id="A0AAV7H7E7"/>
<gene>
    <name evidence="1" type="ORF">IEQ34_007118</name>
</gene>
<reference evidence="1 2" key="1">
    <citation type="journal article" date="2021" name="Hortic Res">
        <title>Chromosome-scale assembly of the Dendrobium chrysotoxum genome enhances the understanding of orchid evolution.</title>
        <authorList>
            <person name="Zhang Y."/>
            <person name="Zhang G.Q."/>
            <person name="Zhang D."/>
            <person name="Liu X.D."/>
            <person name="Xu X.Y."/>
            <person name="Sun W.H."/>
            <person name="Yu X."/>
            <person name="Zhu X."/>
            <person name="Wang Z.W."/>
            <person name="Zhao X."/>
            <person name="Zhong W.Y."/>
            <person name="Chen H."/>
            <person name="Yin W.L."/>
            <person name="Huang T."/>
            <person name="Niu S.C."/>
            <person name="Liu Z.J."/>
        </authorList>
    </citation>
    <scope>NUCLEOTIDE SEQUENCE [LARGE SCALE GENOMIC DNA]</scope>
    <source>
        <strain evidence="1">Lindl</strain>
    </source>
</reference>
<evidence type="ECO:0000313" key="2">
    <source>
        <dbReference type="Proteomes" id="UP000775213"/>
    </source>
</evidence>
<proteinExistence type="predicted"/>
<organism evidence="1 2">
    <name type="scientific">Dendrobium chrysotoxum</name>
    <name type="common">Orchid</name>
    <dbReference type="NCBI Taxonomy" id="161865"/>
    <lineage>
        <taxon>Eukaryota</taxon>
        <taxon>Viridiplantae</taxon>
        <taxon>Streptophyta</taxon>
        <taxon>Embryophyta</taxon>
        <taxon>Tracheophyta</taxon>
        <taxon>Spermatophyta</taxon>
        <taxon>Magnoliopsida</taxon>
        <taxon>Liliopsida</taxon>
        <taxon>Asparagales</taxon>
        <taxon>Orchidaceae</taxon>
        <taxon>Epidendroideae</taxon>
        <taxon>Malaxideae</taxon>
        <taxon>Dendrobiinae</taxon>
        <taxon>Dendrobium</taxon>
    </lineage>
</organism>
<name>A0AAV7H7E7_DENCH</name>
<evidence type="ECO:0000313" key="1">
    <source>
        <dbReference type="EMBL" id="KAH0464332.1"/>
    </source>
</evidence>
<sequence length="104" mass="11978">MLQLLDLNPLGLKLDQFWCHRVHLAETFSLTVNLLRSVLGLFYDSIRSFFVFFLDALNEQSVSEGRSQRSKIKSWLASFGLSPAKIDQARQVVRVSPCNHQHME</sequence>
<dbReference type="Proteomes" id="UP000775213">
    <property type="component" value="Unassembled WGS sequence"/>
</dbReference>
<keyword evidence="2" id="KW-1185">Reference proteome</keyword>
<comment type="caution">
    <text evidence="1">The sequence shown here is derived from an EMBL/GenBank/DDBJ whole genome shotgun (WGS) entry which is preliminary data.</text>
</comment>